<protein>
    <submittedName>
        <fullName evidence="2">Multicopper oxidase</fullName>
    </submittedName>
</protein>
<dbReference type="RefSeq" id="WP_074745973.1">
    <property type="nucleotide sequence ID" value="NZ_FOCT01000005.1"/>
</dbReference>
<organism evidence="2 3">
    <name type="scientific">Nitrosospira multiformis</name>
    <dbReference type="NCBI Taxonomy" id="1231"/>
    <lineage>
        <taxon>Bacteria</taxon>
        <taxon>Pseudomonadati</taxon>
        <taxon>Pseudomonadota</taxon>
        <taxon>Betaproteobacteria</taxon>
        <taxon>Nitrosomonadales</taxon>
        <taxon>Nitrosomonadaceae</taxon>
        <taxon>Nitrosospira</taxon>
    </lineage>
</organism>
<name>A0A1H8HUF9_9PROT</name>
<dbReference type="Pfam" id="PF07731">
    <property type="entry name" value="Cu-oxidase_2"/>
    <property type="match status" value="1"/>
</dbReference>
<dbReference type="AlphaFoldDB" id="A0A1H8HUF9"/>
<sequence length="130" mass="14247">MFGYLSSVAAEQGSNTGVTYRPDVTFTLRTDIGEGKLVFVDVQTTLVPPGGATIVEFKVDYPGRYILVDHALSRMEKGLAGYLTVRGEANPENSSRKELKKSEAVSQETIASDPLYHWCGCLYGFLFITS</sequence>
<dbReference type="SUPFAM" id="SSF49503">
    <property type="entry name" value="Cupredoxins"/>
    <property type="match status" value="1"/>
</dbReference>
<dbReference type="Gene3D" id="2.60.40.420">
    <property type="entry name" value="Cupredoxins - blue copper proteins"/>
    <property type="match status" value="1"/>
</dbReference>
<gene>
    <name evidence="2" type="ORF">SAMN05216404_105231</name>
</gene>
<dbReference type="InterPro" id="IPR011706">
    <property type="entry name" value="Cu-oxidase_C"/>
</dbReference>
<dbReference type="InterPro" id="IPR008972">
    <property type="entry name" value="Cupredoxin"/>
</dbReference>
<proteinExistence type="predicted"/>
<feature type="domain" description="Plastocyanin-like" evidence="1">
    <location>
        <begin position="43"/>
        <end position="86"/>
    </location>
</feature>
<reference evidence="2 3" key="1">
    <citation type="submission" date="2016-10" db="EMBL/GenBank/DDBJ databases">
        <authorList>
            <person name="de Groot N.N."/>
        </authorList>
    </citation>
    <scope>NUCLEOTIDE SEQUENCE [LARGE SCALE GENOMIC DNA]</scope>
    <source>
        <strain evidence="2 3">Nl18</strain>
    </source>
</reference>
<evidence type="ECO:0000259" key="1">
    <source>
        <dbReference type="Pfam" id="PF07731"/>
    </source>
</evidence>
<evidence type="ECO:0000313" key="2">
    <source>
        <dbReference type="EMBL" id="SEN59717.1"/>
    </source>
</evidence>
<dbReference type="Proteomes" id="UP000183898">
    <property type="component" value="Unassembled WGS sequence"/>
</dbReference>
<evidence type="ECO:0000313" key="3">
    <source>
        <dbReference type="Proteomes" id="UP000183898"/>
    </source>
</evidence>
<dbReference type="GO" id="GO:0005507">
    <property type="term" value="F:copper ion binding"/>
    <property type="evidence" value="ECO:0007669"/>
    <property type="project" value="InterPro"/>
</dbReference>
<dbReference type="GO" id="GO:0016491">
    <property type="term" value="F:oxidoreductase activity"/>
    <property type="evidence" value="ECO:0007669"/>
    <property type="project" value="InterPro"/>
</dbReference>
<dbReference type="EMBL" id="FOCT01000005">
    <property type="protein sequence ID" value="SEN59717.1"/>
    <property type="molecule type" value="Genomic_DNA"/>
</dbReference>
<accession>A0A1H8HUF9</accession>